<keyword evidence="4" id="KW-1185">Reference proteome</keyword>
<name>A0A2A9F7Q6_9PSEU</name>
<dbReference type="PROSITE" id="PS51787">
    <property type="entry name" value="LON_N"/>
    <property type="match status" value="1"/>
</dbReference>
<dbReference type="PANTHER" id="PTHR46732:SF8">
    <property type="entry name" value="ATP-DEPENDENT PROTEASE LA (LON) DOMAIN PROTEIN"/>
    <property type="match status" value="1"/>
</dbReference>
<dbReference type="EMBL" id="PDJK01000002">
    <property type="protein sequence ID" value="PFG46530.1"/>
    <property type="molecule type" value="Genomic_DNA"/>
</dbReference>
<evidence type="ECO:0000313" key="3">
    <source>
        <dbReference type="EMBL" id="PFG46530.1"/>
    </source>
</evidence>
<evidence type="ECO:0000256" key="1">
    <source>
        <dbReference type="SAM" id="MobiDB-lite"/>
    </source>
</evidence>
<gene>
    <name evidence="3" type="ORF">ATK36_1512</name>
</gene>
<dbReference type="AlphaFoldDB" id="A0A2A9F7Q6"/>
<dbReference type="SMART" id="SM00464">
    <property type="entry name" value="LON"/>
    <property type="match status" value="1"/>
</dbReference>
<dbReference type="SUPFAM" id="SSF88697">
    <property type="entry name" value="PUA domain-like"/>
    <property type="match status" value="1"/>
</dbReference>
<dbReference type="PANTHER" id="PTHR46732">
    <property type="entry name" value="ATP-DEPENDENT PROTEASE LA (LON) DOMAIN PROTEIN"/>
    <property type="match status" value="1"/>
</dbReference>
<reference evidence="3 4" key="1">
    <citation type="submission" date="2017-10" db="EMBL/GenBank/DDBJ databases">
        <title>Sequencing the genomes of 1000 actinobacteria strains.</title>
        <authorList>
            <person name="Klenk H.-P."/>
        </authorList>
    </citation>
    <scope>NUCLEOTIDE SEQUENCE [LARGE SCALE GENOMIC DNA]</scope>
    <source>
        <strain evidence="3 4">DSM 46092</strain>
    </source>
</reference>
<protein>
    <recommendedName>
        <fullName evidence="2">Lon N-terminal domain-containing protein</fullName>
    </recommendedName>
</protein>
<dbReference type="InterPro" id="IPR046336">
    <property type="entry name" value="Lon_prtase_N_sf"/>
</dbReference>
<dbReference type="Gene3D" id="2.30.130.40">
    <property type="entry name" value="LON domain-like"/>
    <property type="match status" value="1"/>
</dbReference>
<feature type="domain" description="Lon N-terminal" evidence="2">
    <location>
        <begin position="29"/>
        <end position="230"/>
    </location>
</feature>
<organism evidence="3 4">
    <name type="scientific">Amycolatopsis sulphurea</name>
    <dbReference type="NCBI Taxonomy" id="76022"/>
    <lineage>
        <taxon>Bacteria</taxon>
        <taxon>Bacillati</taxon>
        <taxon>Actinomycetota</taxon>
        <taxon>Actinomycetes</taxon>
        <taxon>Pseudonocardiales</taxon>
        <taxon>Pseudonocardiaceae</taxon>
        <taxon>Amycolatopsis</taxon>
    </lineage>
</organism>
<feature type="region of interest" description="Disordered" evidence="1">
    <location>
        <begin position="1"/>
        <end position="20"/>
    </location>
</feature>
<evidence type="ECO:0000313" key="4">
    <source>
        <dbReference type="Proteomes" id="UP000243542"/>
    </source>
</evidence>
<dbReference type="InterPro" id="IPR015947">
    <property type="entry name" value="PUA-like_sf"/>
</dbReference>
<comment type="caution">
    <text evidence="3">The sequence shown here is derived from an EMBL/GenBank/DDBJ whole genome shotgun (WGS) entry which is preliminary data.</text>
</comment>
<proteinExistence type="predicted"/>
<dbReference type="Proteomes" id="UP000243542">
    <property type="component" value="Unassembled WGS sequence"/>
</dbReference>
<accession>A0A2A9F7Q6</accession>
<sequence>MSREARTAHPPGCPYRGRVTEPERAPEATAILPLFPLQTVLLPGVHLPLHIFEPRYRQLTADLMSGAVPDREFGVVALRAPLVREVRGLDHVHDVGCSTVLCEAKRLPDGRYDVITRAARRFRLRELDHTSAPYLLGTVEWLPDSLVPTSAEPTGHRLAEVARTAHERYCEAAWHDEDWHSPEVDAELGDLAYQLAADCLLPLEDRQHLLEEPHPLRRLRIVCRLLTREAGFLETLGAVPLPPTQLAAFTKPAELN</sequence>
<evidence type="ECO:0000259" key="2">
    <source>
        <dbReference type="PROSITE" id="PS51787"/>
    </source>
</evidence>
<dbReference type="InterPro" id="IPR003111">
    <property type="entry name" value="Lon_prtase_N"/>
</dbReference>
<dbReference type="Pfam" id="PF02190">
    <property type="entry name" value="LON_substr_bdg"/>
    <property type="match status" value="1"/>
</dbReference>